<evidence type="ECO:0000313" key="4">
    <source>
        <dbReference type="Proteomes" id="UP000314985"/>
    </source>
</evidence>
<evidence type="ECO:0000313" key="3">
    <source>
        <dbReference type="Ensembl" id="ENSSSCP00070025646.1"/>
    </source>
</evidence>
<dbReference type="Proteomes" id="UP000314985">
    <property type="component" value="Chromosome 6"/>
</dbReference>
<comment type="similarity">
    <text evidence="1">Belongs to the type-B carboxylesterase/lipase family.</text>
</comment>
<dbReference type="PANTHER" id="PTHR11559">
    <property type="entry name" value="CARBOXYLESTERASE"/>
    <property type="match status" value="1"/>
</dbReference>
<feature type="domain" description="Carboxylesterase type B" evidence="2">
    <location>
        <begin position="2"/>
        <end position="211"/>
    </location>
</feature>
<dbReference type="Pfam" id="PF00135">
    <property type="entry name" value="COesterase"/>
    <property type="match status" value="1"/>
</dbReference>
<reference evidence="3 4" key="1">
    <citation type="submission" date="2017-08" db="EMBL/GenBank/DDBJ databases">
        <title>USMARCv1.0.</title>
        <authorList>
            <person name="Hannum G.I."/>
            <person name="Koren S."/>
            <person name="Schroeder S.G."/>
            <person name="Chin S.C."/>
            <person name="Nonneman D.J."/>
            <person name="Becker S.A."/>
            <person name="Rosen B.D."/>
            <person name="Bickhart D.M."/>
            <person name="Putnam N.H."/>
            <person name="Green R.E."/>
            <person name="Tuggle C.K."/>
            <person name="Liu H."/>
            <person name="Rohrer G.A."/>
            <person name="Warr A."/>
            <person name="Hall R."/>
            <person name="Kim K."/>
            <person name="Hume D.A."/>
            <person name="Talbot R."/>
            <person name="Chow W."/>
            <person name="Howe K."/>
            <person name="Schwartz A.S."/>
            <person name="Watson M."/>
            <person name="Archibald A.L."/>
            <person name="Phillippy A.M."/>
            <person name="Smith T.P.L."/>
        </authorList>
    </citation>
    <scope>NUCLEOTIDE SEQUENCE [LARGE SCALE GENOMIC DNA]</scope>
</reference>
<dbReference type="AlphaFoldDB" id="A0A4X1U7F1"/>
<dbReference type="SUPFAM" id="SSF53474">
    <property type="entry name" value="alpha/beta-Hydrolases"/>
    <property type="match status" value="1"/>
</dbReference>
<organism evidence="3 4">
    <name type="scientific">Sus scrofa</name>
    <name type="common">Pig</name>
    <dbReference type="NCBI Taxonomy" id="9823"/>
    <lineage>
        <taxon>Eukaryota</taxon>
        <taxon>Metazoa</taxon>
        <taxon>Chordata</taxon>
        <taxon>Craniata</taxon>
        <taxon>Vertebrata</taxon>
        <taxon>Euteleostomi</taxon>
        <taxon>Mammalia</taxon>
        <taxon>Eutheria</taxon>
        <taxon>Laurasiatheria</taxon>
        <taxon>Artiodactyla</taxon>
        <taxon>Suina</taxon>
        <taxon>Suidae</taxon>
        <taxon>Sus</taxon>
    </lineage>
</organism>
<dbReference type="Gene3D" id="3.40.50.1820">
    <property type="entry name" value="alpha/beta hydrolase"/>
    <property type="match status" value="1"/>
</dbReference>
<reference evidence="3" key="2">
    <citation type="submission" date="2025-08" db="UniProtKB">
        <authorList>
            <consortium name="Ensembl"/>
        </authorList>
    </citation>
    <scope>IDENTIFICATION</scope>
</reference>
<evidence type="ECO:0000256" key="1">
    <source>
        <dbReference type="ARBA" id="ARBA00005964"/>
    </source>
</evidence>
<sequence length="231" mass="25928">MPEEILAEKDFNTVPYIVGINKQEFGWLLPTVRKRRLLTLDRGPTCHMTSPVSNIPEELTPVATDKYLGGTDDPVKKKDLFLDLMGDVVFGVPSVTVARQHRDAGAPTYMYEFQYRPSFSSDKKPKTVIGDHGDEIFSVFGAPFLRGDAPEEEVSLSKTVMKFWANFARSGNPNGEGLPHWPMYDQEEGYLQIGVNTQAAKRLKGEEVAFWNDLLSKEAAKKPPKIKHAEL</sequence>
<evidence type="ECO:0000259" key="2">
    <source>
        <dbReference type="Pfam" id="PF00135"/>
    </source>
</evidence>
<dbReference type="InterPro" id="IPR050309">
    <property type="entry name" value="Type-B_Carboxylest/Lipase"/>
</dbReference>
<proteinExistence type="inferred from homology"/>
<protein>
    <recommendedName>
        <fullName evidence="2">Carboxylesterase type B domain-containing protein</fullName>
    </recommendedName>
</protein>
<dbReference type="InterPro" id="IPR002018">
    <property type="entry name" value="CarbesteraseB"/>
</dbReference>
<dbReference type="Ensembl" id="ENSSSCT00070030753.1">
    <property type="protein sequence ID" value="ENSSSCP00070025646.1"/>
    <property type="gene ID" value="ENSSSCG00070015529.1"/>
</dbReference>
<accession>A0A4X1U7F1</accession>
<dbReference type="InterPro" id="IPR029058">
    <property type="entry name" value="AB_hydrolase_fold"/>
</dbReference>
<name>A0A4X1U7F1_PIG</name>